<proteinExistence type="predicted"/>
<protein>
    <submittedName>
        <fullName evidence="2">Uncharacterized protein</fullName>
    </submittedName>
</protein>
<organism evidence="2 3">
    <name type="scientific">Durusdinium trenchii</name>
    <dbReference type="NCBI Taxonomy" id="1381693"/>
    <lineage>
        <taxon>Eukaryota</taxon>
        <taxon>Sar</taxon>
        <taxon>Alveolata</taxon>
        <taxon>Dinophyceae</taxon>
        <taxon>Suessiales</taxon>
        <taxon>Symbiodiniaceae</taxon>
        <taxon>Durusdinium</taxon>
    </lineage>
</organism>
<evidence type="ECO:0000313" key="2">
    <source>
        <dbReference type="EMBL" id="CAK9048671.1"/>
    </source>
</evidence>
<feature type="compositionally biased region" description="Basic and acidic residues" evidence="1">
    <location>
        <begin position="12"/>
        <end position="24"/>
    </location>
</feature>
<evidence type="ECO:0000313" key="3">
    <source>
        <dbReference type="Proteomes" id="UP001642484"/>
    </source>
</evidence>
<reference evidence="2 3" key="1">
    <citation type="submission" date="2024-02" db="EMBL/GenBank/DDBJ databases">
        <authorList>
            <person name="Chen Y."/>
            <person name="Shah S."/>
            <person name="Dougan E. K."/>
            <person name="Thang M."/>
            <person name="Chan C."/>
        </authorList>
    </citation>
    <scope>NUCLEOTIDE SEQUENCE [LARGE SCALE GENOMIC DNA]</scope>
</reference>
<dbReference type="EMBL" id="CAXAMN010016668">
    <property type="protein sequence ID" value="CAK9048671.1"/>
    <property type="molecule type" value="Genomic_DNA"/>
</dbReference>
<accession>A0ABP0MAZ8</accession>
<gene>
    <name evidence="2" type="ORF">CCMP2556_LOCUS25026</name>
</gene>
<feature type="compositionally biased region" description="Polar residues" evidence="1">
    <location>
        <begin position="1"/>
        <end position="11"/>
    </location>
</feature>
<feature type="region of interest" description="Disordered" evidence="1">
    <location>
        <begin position="1"/>
        <end position="33"/>
    </location>
</feature>
<sequence length="100" mass="11037">MNVTALSSLSQRKPDDVKSADDRPSPILAPKTPRSSFYTWIPDLDLPRGAPLPPTGLMHQLHVSKLEDFLKEVAGEPTSLTAKVDRARLSDGDRVRLYAL</sequence>
<dbReference type="Proteomes" id="UP001642484">
    <property type="component" value="Unassembled WGS sequence"/>
</dbReference>
<comment type="caution">
    <text evidence="2">The sequence shown here is derived from an EMBL/GenBank/DDBJ whole genome shotgun (WGS) entry which is preliminary data.</text>
</comment>
<keyword evidence="3" id="KW-1185">Reference proteome</keyword>
<name>A0ABP0MAZ8_9DINO</name>
<evidence type="ECO:0000256" key="1">
    <source>
        <dbReference type="SAM" id="MobiDB-lite"/>
    </source>
</evidence>